<comment type="caution">
    <text evidence="1">The sequence shown here is derived from an EMBL/GenBank/DDBJ whole genome shotgun (WGS) entry which is preliminary data.</text>
</comment>
<gene>
    <name evidence="1" type="ORF">F2Q70_00045003</name>
</gene>
<proteinExistence type="predicted"/>
<sequence>MGLNNAPTLWDNIIGWFATLPRDRLLKLAILQLWQGCIYETWKERNERFHLGITVQPRTSFFFFEKPRCILAPIKGSRLAMSVRSSLRYPPGTLRSPDAGGAQMLNFIPSDQRNSNPGPYWGRRSIETIGCPHLVSLG</sequence>
<reference evidence="1" key="1">
    <citation type="submission" date="2019-12" db="EMBL/GenBank/DDBJ databases">
        <title>Genome sequencing and annotation of Brassica cretica.</title>
        <authorList>
            <person name="Studholme D.J."/>
            <person name="Sarris P.F."/>
        </authorList>
    </citation>
    <scope>NUCLEOTIDE SEQUENCE</scope>
    <source>
        <strain evidence="1">PFS-102/07</strain>
        <tissue evidence="1">Leaf</tissue>
    </source>
</reference>
<evidence type="ECO:0000313" key="1">
    <source>
        <dbReference type="EMBL" id="KAF2595423.1"/>
    </source>
</evidence>
<name>A0A8S9KQ14_BRACR</name>
<dbReference type="EMBL" id="QGKY02000164">
    <property type="protein sequence ID" value="KAF2595423.1"/>
    <property type="molecule type" value="Genomic_DNA"/>
</dbReference>
<accession>A0A8S9KQ14</accession>
<organism evidence="1">
    <name type="scientific">Brassica cretica</name>
    <name type="common">Mustard</name>
    <dbReference type="NCBI Taxonomy" id="69181"/>
    <lineage>
        <taxon>Eukaryota</taxon>
        <taxon>Viridiplantae</taxon>
        <taxon>Streptophyta</taxon>
        <taxon>Embryophyta</taxon>
        <taxon>Tracheophyta</taxon>
        <taxon>Spermatophyta</taxon>
        <taxon>Magnoliopsida</taxon>
        <taxon>eudicotyledons</taxon>
        <taxon>Gunneridae</taxon>
        <taxon>Pentapetalae</taxon>
        <taxon>rosids</taxon>
        <taxon>malvids</taxon>
        <taxon>Brassicales</taxon>
        <taxon>Brassicaceae</taxon>
        <taxon>Brassiceae</taxon>
        <taxon>Brassica</taxon>
    </lineage>
</organism>
<protein>
    <submittedName>
        <fullName evidence="1">Uncharacterized protein</fullName>
    </submittedName>
</protein>
<dbReference type="AlphaFoldDB" id="A0A8S9KQ14"/>